<dbReference type="GeneID" id="93347631"/>
<dbReference type="EMBL" id="UGSC01000001">
    <property type="protein sequence ID" value="SUA71401.1"/>
    <property type="molecule type" value="Genomic_DNA"/>
</dbReference>
<dbReference type="Proteomes" id="UP000254400">
    <property type="component" value="Unassembled WGS sequence"/>
</dbReference>
<evidence type="ECO:0000313" key="4">
    <source>
        <dbReference type="EMBL" id="SUA71401.1"/>
    </source>
</evidence>
<dbReference type="InterPro" id="IPR007730">
    <property type="entry name" value="SPOR-like_dom"/>
</dbReference>
<feature type="compositionally biased region" description="Basic and acidic residues" evidence="1">
    <location>
        <begin position="57"/>
        <end position="72"/>
    </location>
</feature>
<keyword evidence="2" id="KW-0472">Membrane</keyword>
<dbReference type="GO" id="GO:0042834">
    <property type="term" value="F:peptidoglycan binding"/>
    <property type="evidence" value="ECO:0007669"/>
    <property type="project" value="InterPro"/>
</dbReference>
<name>A0A378Y4D4_PAEPO</name>
<dbReference type="SUPFAM" id="SSF110997">
    <property type="entry name" value="Sporulation related repeat"/>
    <property type="match status" value="1"/>
</dbReference>
<evidence type="ECO:0000259" key="3">
    <source>
        <dbReference type="Pfam" id="PF05036"/>
    </source>
</evidence>
<feature type="region of interest" description="Disordered" evidence="1">
    <location>
        <begin position="1"/>
        <end position="43"/>
    </location>
</feature>
<evidence type="ECO:0000256" key="2">
    <source>
        <dbReference type="SAM" id="Phobius"/>
    </source>
</evidence>
<proteinExistence type="predicted"/>
<dbReference type="Gene3D" id="3.30.70.1070">
    <property type="entry name" value="Sporulation related repeat"/>
    <property type="match status" value="1"/>
</dbReference>
<protein>
    <submittedName>
        <fullName evidence="4">Sporulation domain-containing protein</fullName>
    </submittedName>
</protein>
<organism evidence="4 5">
    <name type="scientific">Paenibacillus polymyxa</name>
    <name type="common">Bacillus polymyxa</name>
    <dbReference type="NCBI Taxonomy" id="1406"/>
    <lineage>
        <taxon>Bacteria</taxon>
        <taxon>Bacillati</taxon>
        <taxon>Bacillota</taxon>
        <taxon>Bacilli</taxon>
        <taxon>Bacillales</taxon>
        <taxon>Paenibacillaceae</taxon>
        <taxon>Paenibacillus</taxon>
    </lineage>
</organism>
<accession>A0A378Y4D4</accession>
<feature type="domain" description="SPOR" evidence="3">
    <location>
        <begin position="225"/>
        <end position="292"/>
    </location>
</feature>
<feature type="region of interest" description="Disordered" evidence="1">
    <location>
        <begin position="57"/>
        <end position="81"/>
    </location>
</feature>
<dbReference type="InterPro" id="IPR036680">
    <property type="entry name" value="SPOR-like_sf"/>
</dbReference>
<keyword evidence="2" id="KW-0812">Transmembrane</keyword>
<keyword evidence="2" id="KW-1133">Transmembrane helix</keyword>
<feature type="transmembrane region" description="Helical" evidence="2">
    <location>
        <begin position="153"/>
        <end position="177"/>
    </location>
</feature>
<evidence type="ECO:0000313" key="5">
    <source>
        <dbReference type="Proteomes" id="UP000254400"/>
    </source>
</evidence>
<dbReference type="Pfam" id="PF05036">
    <property type="entry name" value="SPOR"/>
    <property type="match status" value="1"/>
</dbReference>
<reference evidence="4 5" key="1">
    <citation type="submission" date="2018-06" db="EMBL/GenBank/DDBJ databases">
        <authorList>
            <consortium name="Pathogen Informatics"/>
            <person name="Doyle S."/>
        </authorList>
    </citation>
    <scope>NUCLEOTIDE SEQUENCE [LARGE SCALE GENOMIC DNA]</scope>
    <source>
        <strain evidence="4 5">NCTC10343</strain>
    </source>
</reference>
<gene>
    <name evidence="4" type="ORF">NCTC10343_04303</name>
</gene>
<dbReference type="RefSeq" id="WP_019688411.1">
    <property type="nucleotide sequence ID" value="NZ_CP036496.1"/>
</dbReference>
<sequence length="425" mass="47387">MNKAKMTFRFDQQLPETSREDKLQVLPNQNESFTNGQRDPIRDTELYHDDELYQTDNQRKGMERTRSMEKHTRTTQHSELGKPVETNKRTATRRFTPTLRVQEGWDDPFGRSAASWSDADILPESLEEDDVEVGETYYSGQEYRKRPPHPSRWRLIGSVASALVTGGMFGYILLLLFNGGGMVPGSDPSADEAVPVFKESVDVDNTYAKENAAPVAVVATQVPPQTYYLLQYGVFSTPERALQAKEELLKAGIAAGGDSEDQNRVYAGISSDREQAKLLSNQLKTQGVELYVRELELPGFEKAAYGGNGDKLTTFFQLSNSLVGKLSGLSSTLLREEGSNTVSASDMSELNDLHQQWTQNVAALPTGLPKEAAATATSLEKAMNSAVSALGEYNKNTAKEHIWEIQSSMMEYVLREKEFIQFIKQ</sequence>
<evidence type="ECO:0000256" key="1">
    <source>
        <dbReference type="SAM" id="MobiDB-lite"/>
    </source>
</evidence>
<dbReference type="AlphaFoldDB" id="A0A378Y4D4"/>
<feature type="compositionally biased region" description="Polar residues" evidence="1">
    <location>
        <begin position="26"/>
        <end position="37"/>
    </location>
</feature>